<keyword evidence="2" id="KW-0540">Nuclease</keyword>
<dbReference type="AlphaFoldDB" id="A0A4Q9GJZ2"/>
<reference evidence="2 3" key="1">
    <citation type="submission" date="2019-02" db="EMBL/GenBank/DDBJ databases">
        <title>Hansschlegelia quercus sp. nov., a novel methylotrophic bacterium from buds of oak (Quercus robur L.).</title>
        <authorList>
            <person name="Agafonova N.V."/>
            <person name="Kaparullina E.N."/>
            <person name="Grouzdev D.S."/>
            <person name="Doronina N.V."/>
        </authorList>
    </citation>
    <scope>NUCLEOTIDE SEQUENCE [LARGE SCALE GENOMIC DNA]</scope>
    <source>
        <strain evidence="2 3">Dub</strain>
    </source>
</reference>
<gene>
    <name evidence="2" type="ORF">EYR15_06330</name>
</gene>
<dbReference type="Pfam" id="PF13391">
    <property type="entry name" value="HNH_2"/>
    <property type="match status" value="1"/>
</dbReference>
<name>A0A4Q9GJZ2_9HYPH</name>
<dbReference type="EMBL" id="SIUB01000002">
    <property type="protein sequence ID" value="TBN54593.1"/>
    <property type="molecule type" value="Genomic_DNA"/>
</dbReference>
<dbReference type="InterPro" id="IPR003615">
    <property type="entry name" value="HNH_nuc"/>
</dbReference>
<evidence type="ECO:0000313" key="3">
    <source>
        <dbReference type="Proteomes" id="UP000291613"/>
    </source>
</evidence>
<keyword evidence="3" id="KW-1185">Reference proteome</keyword>
<protein>
    <submittedName>
        <fullName evidence="2">HNH endonuclease</fullName>
    </submittedName>
</protein>
<evidence type="ECO:0000259" key="1">
    <source>
        <dbReference type="Pfam" id="PF13391"/>
    </source>
</evidence>
<keyword evidence="2" id="KW-0378">Hydrolase</keyword>
<dbReference type="GO" id="GO:0004519">
    <property type="term" value="F:endonuclease activity"/>
    <property type="evidence" value="ECO:0007669"/>
    <property type="project" value="UniProtKB-KW"/>
</dbReference>
<sequence>MRRQRVGQDIFRRALLQYWEGRCAVTGLSDPALLRASHIVPWSECVSNAHRLNVNNGLLLSALWDAAFDAGLVSFDDDGAALISDQISSEAGQLLGSASRLRRQLSSEQRNFLRQHRRRWQPQIVLEP</sequence>
<dbReference type="Proteomes" id="UP000291613">
    <property type="component" value="Unassembled WGS sequence"/>
</dbReference>
<evidence type="ECO:0000313" key="2">
    <source>
        <dbReference type="EMBL" id="TBN54593.1"/>
    </source>
</evidence>
<organism evidence="2 3">
    <name type="scientific">Hansschlegelia quercus</name>
    <dbReference type="NCBI Taxonomy" id="2528245"/>
    <lineage>
        <taxon>Bacteria</taxon>
        <taxon>Pseudomonadati</taxon>
        <taxon>Pseudomonadota</taxon>
        <taxon>Alphaproteobacteria</taxon>
        <taxon>Hyphomicrobiales</taxon>
        <taxon>Methylopilaceae</taxon>
        <taxon>Hansschlegelia</taxon>
    </lineage>
</organism>
<dbReference type="OrthoDB" id="9811869at2"/>
<proteinExistence type="predicted"/>
<feature type="domain" description="HNH nuclease" evidence="1">
    <location>
        <begin position="23"/>
        <end position="76"/>
    </location>
</feature>
<accession>A0A4Q9GJZ2</accession>
<keyword evidence="2" id="KW-0255">Endonuclease</keyword>
<comment type="caution">
    <text evidence="2">The sequence shown here is derived from an EMBL/GenBank/DDBJ whole genome shotgun (WGS) entry which is preliminary data.</text>
</comment>